<evidence type="ECO:0000256" key="2">
    <source>
        <dbReference type="SAM" id="Phobius"/>
    </source>
</evidence>
<feature type="transmembrane region" description="Helical" evidence="2">
    <location>
        <begin position="309"/>
        <end position="330"/>
    </location>
</feature>
<evidence type="ECO:0000313" key="3">
    <source>
        <dbReference type="EMBL" id="KAB2571503.1"/>
    </source>
</evidence>
<keyword evidence="2" id="KW-0472">Membrane</keyword>
<reference evidence="3 4" key="1">
    <citation type="journal article" date="2019" name="Sci. Rep.">
        <title>A multi-omics analysis of the grapevine pathogen Lasiodiplodia theobromae reveals that temperature affects the expression of virulence- and pathogenicity-related genes.</title>
        <authorList>
            <person name="Felix C."/>
            <person name="Meneses R."/>
            <person name="Goncalves M.F.M."/>
            <person name="Tilleman L."/>
            <person name="Duarte A.S."/>
            <person name="Jorrin-Novo J.V."/>
            <person name="Van de Peer Y."/>
            <person name="Deforce D."/>
            <person name="Van Nieuwerburgh F."/>
            <person name="Esteves A.C."/>
            <person name="Alves A."/>
        </authorList>
    </citation>
    <scope>NUCLEOTIDE SEQUENCE [LARGE SCALE GENOMIC DNA]</scope>
    <source>
        <strain evidence="3 4">LA-SOL3</strain>
    </source>
</reference>
<evidence type="ECO:0000313" key="4">
    <source>
        <dbReference type="Proteomes" id="UP000325902"/>
    </source>
</evidence>
<feature type="compositionally biased region" description="Pro residues" evidence="1">
    <location>
        <begin position="73"/>
        <end position="82"/>
    </location>
</feature>
<sequence>MASQLAAMVLVVTLLHFVFLFLSLYHLSIAPLLSLGDAISSFLQRPDPSTRTIPFSHLLDALQNRHHPWTHDPNPPSPPPPPPRHRKLTATTPSRRLAFAFLLTAILGLTTAGLALGITRVQRRDPSRNPFATGIGASVNIDTLMPIAGSSTTVGPSATIWRATLLANAGQPLLSLLHCAYNALFTALYLGTEWDGYGGGRGGIGGVGAKMGGGGGGGGREGGKKGLRISSVPRGAQRASHFLQLPWRYGVPLSAASTLLHWLASQSVFTVSLVDGGDAGEAGARDDSGKETATAEQSDRFFGCGFSPLAMALLLVALLALLACLLAAALPRFKTGMPVVGSCSAAIAAACRPHPRREEAVAVSCASPPSCKGLSDSATDCPEEDISALPLSWGVVEEGAADQGGGGGGEVRFCALTSDDEAVVEPWMRPVSFAAWRERALEALGERNLAGGGNGGRGLGGA</sequence>
<evidence type="ECO:0000256" key="1">
    <source>
        <dbReference type="SAM" id="MobiDB-lite"/>
    </source>
</evidence>
<dbReference type="AlphaFoldDB" id="A0A5N5D1F7"/>
<gene>
    <name evidence="3" type="ORF">DBV05_g9854</name>
</gene>
<dbReference type="Proteomes" id="UP000325902">
    <property type="component" value="Unassembled WGS sequence"/>
</dbReference>
<dbReference type="OrthoDB" id="5429634at2759"/>
<protein>
    <submittedName>
        <fullName evidence="3">Uncharacterized protein</fullName>
    </submittedName>
</protein>
<feature type="region of interest" description="Disordered" evidence="1">
    <location>
        <begin position="66"/>
        <end position="89"/>
    </location>
</feature>
<name>A0A5N5D1F7_9PEZI</name>
<dbReference type="PANTHER" id="PTHR35395:SF1">
    <property type="entry name" value="DUF6536 DOMAIN-CONTAINING PROTEIN"/>
    <property type="match status" value="1"/>
</dbReference>
<proteinExistence type="predicted"/>
<accession>A0A5N5D1F7</accession>
<organism evidence="3 4">
    <name type="scientific">Lasiodiplodia theobromae</name>
    <dbReference type="NCBI Taxonomy" id="45133"/>
    <lineage>
        <taxon>Eukaryota</taxon>
        <taxon>Fungi</taxon>
        <taxon>Dikarya</taxon>
        <taxon>Ascomycota</taxon>
        <taxon>Pezizomycotina</taxon>
        <taxon>Dothideomycetes</taxon>
        <taxon>Dothideomycetes incertae sedis</taxon>
        <taxon>Botryosphaeriales</taxon>
        <taxon>Botryosphaeriaceae</taxon>
        <taxon>Lasiodiplodia</taxon>
    </lineage>
</organism>
<dbReference type="EMBL" id="VCHE01000100">
    <property type="protein sequence ID" value="KAB2571503.1"/>
    <property type="molecule type" value="Genomic_DNA"/>
</dbReference>
<keyword evidence="2" id="KW-0812">Transmembrane</keyword>
<keyword evidence="4" id="KW-1185">Reference proteome</keyword>
<comment type="caution">
    <text evidence="3">The sequence shown here is derived from an EMBL/GenBank/DDBJ whole genome shotgun (WGS) entry which is preliminary data.</text>
</comment>
<feature type="transmembrane region" description="Helical" evidence="2">
    <location>
        <begin position="97"/>
        <end position="118"/>
    </location>
</feature>
<keyword evidence="2" id="KW-1133">Transmembrane helix</keyword>
<dbReference type="PANTHER" id="PTHR35395">
    <property type="entry name" value="DUF6536 DOMAIN-CONTAINING PROTEIN"/>
    <property type="match status" value="1"/>
</dbReference>